<dbReference type="CDD" id="cd05466">
    <property type="entry name" value="PBP2_LTTR_substrate"/>
    <property type="match status" value="1"/>
</dbReference>
<evidence type="ECO:0000256" key="3">
    <source>
        <dbReference type="ARBA" id="ARBA00023125"/>
    </source>
</evidence>
<dbReference type="InterPro" id="IPR050950">
    <property type="entry name" value="HTH-type_LysR_regulators"/>
</dbReference>
<dbReference type="AlphaFoldDB" id="A0A382BHI3"/>
<dbReference type="InterPro" id="IPR005119">
    <property type="entry name" value="LysR_subst-bd"/>
</dbReference>
<accession>A0A382BHI3</accession>
<feature type="domain" description="HTH lysR-type" evidence="5">
    <location>
        <begin position="1"/>
        <end position="58"/>
    </location>
</feature>
<dbReference type="PRINTS" id="PR00039">
    <property type="entry name" value="HTHLYSR"/>
</dbReference>
<dbReference type="InterPro" id="IPR036388">
    <property type="entry name" value="WH-like_DNA-bd_sf"/>
</dbReference>
<evidence type="ECO:0000256" key="4">
    <source>
        <dbReference type="ARBA" id="ARBA00023163"/>
    </source>
</evidence>
<dbReference type="InterPro" id="IPR000847">
    <property type="entry name" value="LysR_HTH_N"/>
</dbReference>
<dbReference type="EMBL" id="UINC01029657">
    <property type="protein sequence ID" value="SVB12742.1"/>
    <property type="molecule type" value="Genomic_DNA"/>
</dbReference>
<dbReference type="PROSITE" id="PS50931">
    <property type="entry name" value="HTH_LYSR"/>
    <property type="match status" value="1"/>
</dbReference>
<dbReference type="Gene3D" id="3.40.190.10">
    <property type="entry name" value="Periplasmic binding protein-like II"/>
    <property type="match status" value="2"/>
</dbReference>
<dbReference type="GO" id="GO:0005829">
    <property type="term" value="C:cytosol"/>
    <property type="evidence" value="ECO:0007669"/>
    <property type="project" value="TreeGrafter"/>
</dbReference>
<dbReference type="PANTHER" id="PTHR30419">
    <property type="entry name" value="HTH-TYPE TRANSCRIPTIONAL REGULATOR YBHD"/>
    <property type="match status" value="1"/>
</dbReference>
<dbReference type="GO" id="GO:0003677">
    <property type="term" value="F:DNA binding"/>
    <property type="evidence" value="ECO:0007669"/>
    <property type="project" value="UniProtKB-KW"/>
</dbReference>
<keyword evidence="2" id="KW-0805">Transcription regulation</keyword>
<dbReference type="Pfam" id="PF00126">
    <property type="entry name" value="HTH_1"/>
    <property type="match status" value="1"/>
</dbReference>
<dbReference type="SUPFAM" id="SSF53850">
    <property type="entry name" value="Periplasmic binding protein-like II"/>
    <property type="match status" value="1"/>
</dbReference>
<dbReference type="SUPFAM" id="SSF46785">
    <property type="entry name" value="Winged helix' DNA-binding domain"/>
    <property type="match status" value="1"/>
</dbReference>
<evidence type="ECO:0000259" key="5">
    <source>
        <dbReference type="PROSITE" id="PS50931"/>
    </source>
</evidence>
<organism evidence="6">
    <name type="scientific">marine metagenome</name>
    <dbReference type="NCBI Taxonomy" id="408172"/>
    <lineage>
        <taxon>unclassified sequences</taxon>
        <taxon>metagenomes</taxon>
        <taxon>ecological metagenomes</taxon>
    </lineage>
</organism>
<protein>
    <recommendedName>
        <fullName evidence="5">HTH lysR-type domain-containing protein</fullName>
    </recommendedName>
</protein>
<evidence type="ECO:0000313" key="6">
    <source>
        <dbReference type="EMBL" id="SVB12742.1"/>
    </source>
</evidence>
<sequence length="276" mass="31257">MDLYQLRGFYEIVREQSFTRAAEKLFLTQPAISLQIKALETELQEMLLERNRRQIRLTPAGEILFMHARDIFARLEEAHGDIAALKSVLRGRLAIGTSDTNCTYILPGLLAEFRARHPEVELDIRNRMSPEVGNLVLNDEVEFGLATLPVKHRDLFGKALFERRDVLICPPDHALGKRKRVGLKQVAEHPFLALERGSTSRQLLDELFRHEGLELQVEMNLGGIEILKRYVEIGLGIALVPEVAVEEEVAAGKLHALQVNGLVKRKIGLVEHKGRR</sequence>
<dbReference type="GO" id="GO:0003700">
    <property type="term" value="F:DNA-binding transcription factor activity"/>
    <property type="evidence" value="ECO:0007669"/>
    <property type="project" value="InterPro"/>
</dbReference>
<dbReference type="FunFam" id="1.10.10.10:FF:000001">
    <property type="entry name" value="LysR family transcriptional regulator"/>
    <property type="match status" value="1"/>
</dbReference>
<gene>
    <name evidence="6" type="ORF">METZ01_LOCUS165596</name>
</gene>
<name>A0A382BHI3_9ZZZZ</name>
<keyword evidence="3" id="KW-0238">DNA-binding</keyword>
<comment type="similarity">
    <text evidence="1">Belongs to the LysR transcriptional regulatory family.</text>
</comment>
<evidence type="ECO:0000256" key="1">
    <source>
        <dbReference type="ARBA" id="ARBA00009437"/>
    </source>
</evidence>
<feature type="non-terminal residue" evidence="6">
    <location>
        <position position="276"/>
    </location>
</feature>
<evidence type="ECO:0000256" key="2">
    <source>
        <dbReference type="ARBA" id="ARBA00023015"/>
    </source>
</evidence>
<dbReference type="InterPro" id="IPR036390">
    <property type="entry name" value="WH_DNA-bd_sf"/>
</dbReference>
<dbReference type="Pfam" id="PF03466">
    <property type="entry name" value="LysR_substrate"/>
    <property type="match status" value="1"/>
</dbReference>
<proteinExistence type="inferred from homology"/>
<keyword evidence="4" id="KW-0804">Transcription</keyword>
<dbReference type="Gene3D" id="1.10.10.10">
    <property type="entry name" value="Winged helix-like DNA-binding domain superfamily/Winged helix DNA-binding domain"/>
    <property type="match status" value="1"/>
</dbReference>
<reference evidence="6" key="1">
    <citation type="submission" date="2018-05" db="EMBL/GenBank/DDBJ databases">
        <authorList>
            <person name="Lanie J.A."/>
            <person name="Ng W.-L."/>
            <person name="Kazmierczak K.M."/>
            <person name="Andrzejewski T.M."/>
            <person name="Davidsen T.M."/>
            <person name="Wayne K.J."/>
            <person name="Tettelin H."/>
            <person name="Glass J.I."/>
            <person name="Rusch D."/>
            <person name="Podicherti R."/>
            <person name="Tsui H.-C.T."/>
            <person name="Winkler M.E."/>
        </authorList>
    </citation>
    <scope>NUCLEOTIDE SEQUENCE</scope>
</reference>